<gene>
    <name evidence="2" type="primary">ubiE_1</name>
    <name evidence="2" type="ORF">CLRAG_02160</name>
</gene>
<dbReference type="AlphaFoldDB" id="A0A1A6B3R9"/>
<keyword evidence="2" id="KW-0489">Methyltransferase</keyword>
<dbReference type="CDD" id="cd02440">
    <property type="entry name" value="AdoMet_MTases"/>
    <property type="match status" value="1"/>
</dbReference>
<dbReference type="GO" id="GO:0032259">
    <property type="term" value="P:methylation"/>
    <property type="evidence" value="ECO:0007669"/>
    <property type="project" value="UniProtKB-KW"/>
</dbReference>
<organism evidence="2 3">
    <name type="scientific">Clostridium ragsdalei P11</name>
    <dbReference type="NCBI Taxonomy" id="1353534"/>
    <lineage>
        <taxon>Bacteria</taxon>
        <taxon>Bacillati</taxon>
        <taxon>Bacillota</taxon>
        <taxon>Clostridia</taxon>
        <taxon>Eubacteriales</taxon>
        <taxon>Clostridiaceae</taxon>
        <taxon>Clostridium</taxon>
    </lineage>
</organism>
<dbReference type="PATRIC" id="fig|1353534.3.peg.223"/>
<sequence length="195" mass="22235">MQDKEFFNEVAEKWDTMCCHPREKVDHVIESIGLTEGKKVLDIGSGTGIVIPYLEKKVGKSGSITALDIAGNMIQVSKRKNKYPNLNFQVADFFEYESSKSYDCIVAYSCYPHFKNKEKFFEKSYSLLKTAGKLVIAHIESKDVINLRHSKIEDKLDSNALVEVEKLAEFAQKRGFVSSYTQDDSEFYIYVGKKS</sequence>
<reference evidence="2 3" key="1">
    <citation type="journal article" date="2012" name="Front. Microbiol.">
        <title>Draft Genome Sequence of the Virulent Strain 01-B526 of the Fish Pathogen Aeromonas salmonicida.</title>
        <authorList>
            <person name="Charette S.J."/>
            <person name="Brochu F."/>
            <person name="Boyle B."/>
            <person name="Filion G."/>
            <person name="Tanaka K.H."/>
            <person name="Derome N."/>
        </authorList>
    </citation>
    <scope>NUCLEOTIDE SEQUENCE [LARGE SCALE GENOMIC DNA]</scope>
    <source>
        <strain evidence="2 3">P11</strain>
    </source>
</reference>
<dbReference type="GO" id="GO:0008425">
    <property type="term" value="F:2-methoxy-6-polyprenyl-1,4-benzoquinol methyltransferase activity"/>
    <property type="evidence" value="ECO:0007669"/>
    <property type="project" value="UniProtKB-EC"/>
</dbReference>
<dbReference type="EC" id="2.1.1.201" evidence="2"/>
<keyword evidence="2" id="KW-0830">Ubiquinone</keyword>
<dbReference type="InterPro" id="IPR025714">
    <property type="entry name" value="Methyltranfer_dom"/>
</dbReference>
<dbReference type="RefSeq" id="WP_065076666.1">
    <property type="nucleotide sequence ID" value="NZ_LROS01000002.1"/>
</dbReference>
<dbReference type="SUPFAM" id="SSF53335">
    <property type="entry name" value="S-adenosyl-L-methionine-dependent methyltransferases"/>
    <property type="match status" value="1"/>
</dbReference>
<proteinExistence type="predicted"/>
<feature type="domain" description="Methyltransferase" evidence="1">
    <location>
        <begin position="35"/>
        <end position="159"/>
    </location>
</feature>
<evidence type="ECO:0000313" key="2">
    <source>
        <dbReference type="EMBL" id="OBR96991.1"/>
    </source>
</evidence>
<dbReference type="GO" id="GO:0043770">
    <property type="term" value="F:demethylmenaquinone methyltransferase activity"/>
    <property type="evidence" value="ECO:0007669"/>
    <property type="project" value="UniProtKB-EC"/>
</dbReference>
<dbReference type="Pfam" id="PF13847">
    <property type="entry name" value="Methyltransf_31"/>
    <property type="match status" value="1"/>
</dbReference>
<protein>
    <submittedName>
        <fullName evidence="2">Ubiquinone/menaquinone biosynthesis C-methyltransferase UbiE</fullName>
        <ecNumber evidence="2">2.1.1.163</ecNumber>
        <ecNumber evidence="2">2.1.1.201</ecNumber>
    </submittedName>
</protein>
<evidence type="ECO:0000313" key="3">
    <source>
        <dbReference type="Proteomes" id="UP000093954"/>
    </source>
</evidence>
<keyword evidence="2" id="KW-0808">Transferase</keyword>
<dbReference type="Proteomes" id="UP000093954">
    <property type="component" value="Unassembled WGS sequence"/>
</dbReference>
<dbReference type="EMBL" id="LROS01000002">
    <property type="protein sequence ID" value="OBR96991.1"/>
    <property type="molecule type" value="Genomic_DNA"/>
</dbReference>
<evidence type="ECO:0000259" key="1">
    <source>
        <dbReference type="Pfam" id="PF13847"/>
    </source>
</evidence>
<dbReference type="PANTHER" id="PTHR43861">
    <property type="entry name" value="TRANS-ACONITATE 2-METHYLTRANSFERASE-RELATED"/>
    <property type="match status" value="1"/>
</dbReference>
<comment type="caution">
    <text evidence="2">The sequence shown here is derived from an EMBL/GenBank/DDBJ whole genome shotgun (WGS) entry which is preliminary data.</text>
</comment>
<dbReference type="EC" id="2.1.1.163" evidence="2"/>
<dbReference type="InterPro" id="IPR029063">
    <property type="entry name" value="SAM-dependent_MTases_sf"/>
</dbReference>
<keyword evidence="3" id="KW-1185">Reference proteome</keyword>
<name>A0A1A6B3R9_9CLOT</name>
<accession>A0A1A6B3R9</accession>
<dbReference type="Gene3D" id="3.40.50.150">
    <property type="entry name" value="Vaccinia Virus protein VP39"/>
    <property type="match status" value="1"/>
</dbReference>